<dbReference type="EMBL" id="CP096115">
    <property type="protein sequence ID" value="UUX93684.1"/>
    <property type="molecule type" value="Genomic_DNA"/>
</dbReference>
<feature type="domain" description="VTT" evidence="2">
    <location>
        <begin position="66"/>
        <end position="182"/>
    </location>
</feature>
<feature type="transmembrane region" description="Helical" evidence="1">
    <location>
        <begin position="164"/>
        <end position="186"/>
    </location>
</feature>
<keyword evidence="1" id="KW-0472">Membrane</keyword>
<feature type="transmembrane region" description="Helical" evidence="1">
    <location>
        <begin position="85"/>
        <end position="103"/>
    </location>
</feature>
<dbReference type="InterPro" id="IPR032816">
    <property type="entry name" value="VTT_dom"/>
</dbReference>
<organism evidence="3 4">
    <name type="scientific">Methanoplanus endosymbiosus</name>
    <dbReference type="NCBI Taxonomy" id="33865"/>
    <lineage>
        <taxon>Archaea</taxon>
        <taxon>Methanobacteriati</taxon>
        <taxon>Methanobacteriota</taxon>
        <taxon>Stenosarchaea group</taxon>
        <taxon>Methanomicrobia</taxon>
        <taxon>Methanomicrobiales</taxon>
        <taxon>Methanomicrobiaceae</taxon>
        <taxon>Methanoplanus</taxon>
    </lineage>
</organism>
<dbReference type="Pfam" id="PF09335">
    <property type="entry name" value="VTT_dom"/>
    <property type="match status" value="1"/>
</dbReference>
<proteinExistence type="predicted"/>
<dbReference type="RefSeq" id="WP_257743820.1">
    <property type="nucleotide sequence ID" value="NZ_CP096115.1"/>
</dbReference>
<evidence type="ECO:0000313" key="3">
    <source>
        <dbReference type="EMBL" id="UUX93684.1"/>
    </source>
</evidence>
<sequence length="188" mass="21402">MKGHFSFDRKIVLALWLTAVILILSVYFLDPEFFELSKLGAFAEKYYFPALMIYFIVLSFRGLTLLPSTPVLIVGILVFNPYHVFFVNIAGFLVSATLVYRYSGYLKLGDYFESKFPGEIVWIKNLFRKKEIPIIAGWSVCPFVHTDLIIYVSASLNIHLKKCLAGVLIGESFINAFYIFSVTNILGL</sequence>
<reference evidence="3" key="1">
    <citation type="submission" date="2022-04" db="EMBL/GenBank/DDBJ databases">
        <title>Complete genome of Methanoplanus endosymbiosus DSM 3599.</title>
        <authorList>
            <person name="Chen S.-C."/>
            <person name="You Y.-T."/>
            <person name="Zhou Y.-Z."/>
            <person name="Lai M.-C."/>
        </authorList>
    </citation>
    <scope>NUCLEOTIDE SEQUENCE</scope>
    <source>
        <strain evidence="3">DSM 3599</strain>
    </source>
</reference>
<name>A0A9E7PRD4_9EURY</name>
<dbReference type="GeneID" id="74307251"/>
<keyword evidence="1" id="KW-1133">Transmembrane helix</keyword>
<dbReference type="AlphaFoldDB" id="A0A9E7PRD4"/>
<evidence type="ECO:0000259" key="2">
    <source>
        <dbReference type="Pfam" id="PF09335"/>
    </source>
</evidence>
<accession>A0A9E7PRD4</accession>
<evidence type="ECO:0000256" key="1">
    <source>
        <dbReference type="SAM" id="Phobius"/>
    </source>
</evidence>
<keyword evidence="4" id="KW-1185">Reference proteome</keyword>
<feature type="transmembrane region" description="Helical" evidence="1">
    <location>
        <begin position="132"/>
        <end position="152"/>
    </location>
</feature>
<keyword evidence="1" id="KW-0812">Transmembrane</keyword>
<feature type="transmembrane region" description="Helical" evidence="1">
    <location>
        <begin position="12"/>
        <end position="29"/>
    </location>
</feature>
<gene>
    <name evidence="3" type="ORF">L6E24_06090</name>
</gene>
<dbReference type="KEGG" id="mend:L6E24_06090"/>
<evidence type="ECO:0000313" key="4">
    <source>
        <dbReference type="Proteomes" id="UP001060368"/>
    </source>
</evidence>
<feature type="transmembrane region" description="Helical" evidence="1">
    <location>
        <begin position="49"/>
        <end position="78"/>
    </location>
</feature>
<protein>
    <submittedName>
        <fullName evidence="3">VTT domain-containing protein</fullName>
    </submittedName>
</protein>
<dbReference type="Proteomes" id="UP001060368">
    <property type="component" value="Chromosome"/>
</dbReference>